<evidence type="ECO:0000259" key="3">
    <source>
        <dbReference type="PROSITE" id="PS51737"/>
    </source>
</evidence>
<dbReference type="InterPro" id="IPR011109">
    <property type="entry name" value="DNA_bind_recombinase_dom"/>
</dbReference>
<feature type="domain" description="Resolvase/invertase-type recombinase catalytic" evidence="2">
    <location>
        <begin position="2"/>
        <end position="147"/>
    </location>
</feature>
<dbReference type="InterPro" id="IPR038109">
    <property type="entry name" value="DNA_bind_recomb_sf"/>
</dbReference>
<dbReference type="InterPro" id="IPR036162">
    <property type="entry name" value="Resolvase-like_N_sf"/>
</dbReference>
<dbReference type="AlphaFoldDB" id="A0A0G1WPN9"/>
<dbReference type="PROSITE" id="PS51737">
    <property type="entry name" value="RECOMBINASE_DNA_BIND"/>
    <property type="match status" value="1"/>
</dbReference>
<evidence type="ECO:0000259" key="2">
    <source>
        <dbReference type="PROSITE" id="PS51736"/>
    </source>
</evidence>
<dbReference type="GO" id="GO:0003677">
    <property type="term" value="F:DNA binding"/>
    <property type="evidence" value="ECO:0007669"/>
    <property type="project" value="InterPro"/>
</dbReference>
<feature type="coiled-coil region" evidence="1">
    <location>
        <begin position="365"/>
        <end position="420"/>
    </location>
</feature>
<dbReference type="PANTHER" id="PTHR30461">
    <property type="entry name" value="DNA-INVERTASE FROM LAMBDOID PROPHAGE"/>
    <property type="match status" value="1"/>
</dbReference>
<dbReference type="InterPro" id="IPR025827">
    <property type="entry name" value="Zn_ribbon_recom_dom"/>
</dbReference>
<comment type="caution">
    <text evidence="4">The sequence shown here is derived from an EMBL/GenBank/DDBJ whole genome shotgun (WGS) entry which is preliminary data.</text>
</comment>
<dbReference type="GO" id="GO:0000150">
    <property type="term" value="F:DNA strand exchange activity"/>
    <property type="evidence" value="ECO:0007669"/>
    <property type="project" value="InterPro"/>
</dbReference>
<dbReference type="SMART" id="SM00857">
    <property type="entry name" value="Resolvase"/>
    <property type="match status" value="1"/>
</dbReference>
<organism evidence="4 5">
    <name type="scientific">Candidatus Adlerbacteria bacterium GW2011_GWC1_50_9</name>
    <dbReference type="NCBI Taxonomy" id="1618608"/>
    <lineage>
        <taxon>Bacteria</taxon>
        <taxon>Candidatus Adleribacteriota</taxon>
    </lineage>
</organism>
<accession>A0A0G1WPN9</accession>
<sequence>MQYFLYARKSTDVEDKQVLSIESQLAELRALARKNELEIVEEFVEKKSAKIPGRAIFNDMMSRIERGEAQGIICWKIDRLARNPVDGGQIQWLLQQSVIRHIQTHDRSHYPNDNVLMMSVELGMANEYIRQLSANTARGLRQKARQGIYPGLAPIGYLNDPRTKTIRVHKKNAVLVREMFERYASGNVTLDTLATMLENAGVMSKGNRRVHISRISFVLQNPFYYGHFRYAGEVYEGNHSPLISKSLFDKANVVLRGRGRTLAVKTDPAPYCGLLRCGFCGMGITAEVKEKHQLNGNIHHYTYYRCTRKNKTVKCKEAPMRSELLNSQLSALLGEYAMPQEWISPLSAMLDMEAANASKTAVEAVQGLRDKIENISRKVERLTDLYVAEDLEREDYLSRRRALMSERRTIEEQIVRLERAPAAWVEPVRNWIQDASRLAEIAKSEDIPSKKSPLQKVFGLNLSIHAREARGNPIPPYAALRAARISASEKPLSLILESLLYSARTYFSKNLD</sequence>
<feature type="domain" description="Recombinase" evidence="3">
    <location>
        <begin position="154"/>
        <end position="261"/>
    </location>
</feature>
<dbReference type="Gene3D" id="3.40.50.1390">
    <property type="entry name" value="Resolvase, N-terminal catalytic domain"/>
    <property type="match status" value="1"/>
</dbReference>
<name>A0A0G1WPN9_9BACT</name>
<dbReference type="Pfam" id="PF13408">
    <property type="entry name" value="Zn_ribbon_recom"/>
    <property type="match status" value="1"/>
</dbReference>
<dbReference type="PANTHER" id="PTHR30461:SF23">
    <property type="entry name" value="DNA RECOMBINASE-RELATED"/>
    <property type="match status" value="1"/>
</dbReference>
<proteinExistence type="predicted"/>
<dbReference type="SUPFAM" id="SSF53041">
    <property type="entry name" value="Resolvase-like"/>
    <property type="match status" value="1"/>
</dbReference>
<keyword evidence="1" id="KW-0175">Coiled coil</keyword>
<dbReference type="InterPro" id="IPR006119">
    <property type="entry name" value="Resolv_N"/>
</dbReference>
<evidence type="ECO:0000313" key="5">
    <source>
        <dbReference type="Proteomes" id="UP000034201"/>
    </source>
</evidence>
<dbReference type="EMBL" id="LCQQ01000023">
    <property type="protein sequence ID" value="KKW20766.1"/>
    <property type="molecule type" value="Genomic_DNA"/>
</dbReference>
<dbReference type="InterPro" id="IPR050639">
    <property type="entry name" value="SSR_resolvase"/>
</dbReference>
<dbReference type="Proteomes" id="UP000034201">
    <property type="component" value="Unassembled WGS sequence"/>
</dbReference>
<dbReference type="Pfam" id="PF00239">
    <property type="entry name" value="Resolvase"/>
    <property type="match status" value="1"/>
</dbReference>
<dbReference type="PROSITE" id="PS51736">
    <property type="entry name" value="RECOMBINASES_3"/>
    <property type="match status" value="1"/>
</dbReference>
<evidence type="ECO:0000256" key="1">
    <source>
        <dbReference type="SAM" id="Coils"/>
    </source>
</evidence>
<reference evidence="4 5" key="1">
    <citation type="journal article" date="2015" name="Nature">
        <title>rRNA introns, odd ribosomes, and small enigmatic genomes across a large radiation of phyla.</title>
        <authorList>
            <person name="Brown C.T."/>
            <person name="Hug L.A."/>
            <person name="Thomas B.C."/>
            <person name="Sharon I."/>
            <person name="Castelle C.J."/>
            <person name="Singh A."/>
            <person name="Wilkins M.J."/>
            <person name="Williams K.H."/>
            <person name="Banfield J.F."/>
        </authorList>
    </citation>
    <scope>NUCLEOTIDE SEQUENCE [LARGE SCALE GENOMIC DNA]</scope>
</reference>
<dbReference type="Gene3D" id="3.90.1750.20">
    <property type="entry name" value="Putative Large Serine Recombinase, Chain B, Domain 2"/>
    <property type="match status" value="1"/>
</dbReference>
<dbReference type="CDD" id="cd00338">
    <property type="entry name" value="Ser_Recombinase"/>
    <property type="match status" value="1"/>
</dbReference>
<protein>
    <submittedName>
        <fullName evidence="4">Recombinase</fullName>
    </submittedName>
</protein>
<evidence type="ECO:0000313" key="4">
    <source>
        <dbReference type="EMBL" id="KKW20766.1"/>
    </source>
</evidence>
<gene>
    <name evidence="4" type="ORF">UY61_C0023G0010</name>
</gene>
<dbReference type="Pfam" id="PF07508">
    <property type="entry name" value="Recombinase"/>
    <property type="match status" value="1"/>
</dbReference>